<gene>
    <name evidence="1" type="ORF">FOE78_08190</name>
</gene>
<keyword evidence="2" id="KW-1185">Reference proteome</keyword>
<protein>
    <submittedName>
        <fullName evidence="1">Uncharacterized protein</fullName>
    </submittedName>
</protein>
<organism evidence="1 2">
    <name type="scientific">Microlunatus elymi</name>
    <dbReference type="NCBI Taxonomy" id="2596828"/>
    <lineage>
        <taxon>Bacteria</taxon>
        <taxon>Bacillati</taxon>
        <taxon>Actinomycetota</taxon>
        <taxon>Actinomycetes</taxon>
        <taxon>Propionibacteriales</taxon>
        <taxon>Propionibacteriaceae</taxon>
        <taxon>Microlunatus</taxon>
    </lineage>
</organism>
<dbReference type="KEGG" id="mik:FOE78_08190"/>
<evidence type="ECO:0000313" key="1">
    <source>
        <dbReference type="EMBL" id="QDP95881.1"/>
    </source>
</evidence>
<dbReference type="OrthoDB" id="3711042at2"/>
<dbReference type="Proteomes" id="UP000319263">
    <property type="component" value="Chromosome"/>
</dbReference>
<dbReference type="EMBL" id="CP041692">
    <property type="protein sequence ID" value="QDP95881.1"/>
    <property type="molecule type" value="Genomic_DNA"/>
</dbReference>
<accession>A0A516PY36</accession>
<dbReference type="RefSeq" id="WP_143985847.1">
    <property type="nucleotide sequence ID" value="NZ_CP041692.1"/>
</dbReference>
<evidence type="ECO:0000313" key="2">
    <source>
        <dbReference type="Proteomes" id="UP000319263"/>
    </source>
</evidence>
<dbReference type="AlphaFoldDB" id="A0A516PY36"/>
<proteinExistence type="predicted"/>
<reference evidence="1 2" key="1">
    <citation type="submission" date="2019-07" db="EMBL/GenBank/DDBJ databases">
        <title>Microlunatus dokdonensis sp. nov. isolated from the rhizospheric soil of the wild plant Elymus tsukushiensis.</title>
        <authorList>
            <person name="Ghim S.-Y."/>
            <person name="Hwang Y.-J."/>
            <person name="Son J.-S."/>
            <person name="Shin J.-H."/>
        </authorList>
    </citation>
    <scope>NUCLEOTIDE SEQUENCE [LARGE SCALE GENOMIC DNA]</scope>
    <source>
        <strain evidence="1 2">KUDC0627</strain>
    </source>
</reference>
<name>A0A516PY36_9ACTN</name>
<sequence>MSAQELTFTAGGLKIIIGPGGLPVRVAVDGRDVLVGQDRPGAVTIDGRRRHWEFAGLVTDLDETEASYGVVDHPELAYTVRDGFTGSWLQRHMLLNTSSSTVTVDDLVLRLQPAADQIGWALIAAGHTRWSVQSADGRGPLLVGDLTQGVLAGQVEDGFRTGRLVLPPGRRLVLQWRIELVPEIARMTSWHGPTTSLRTELPRGEPYEIDDPDVAVLASDPVLVETEGDSQLVTSDQPGRYPVELRSARGTTRLDLAWVPPADELITELSSRWLAADRSAAGIGVMPGGGAALGLQQAVIGRLSDDQSDAEDAVALHTARLLDKDRLSIMDQAFLAQETVRTGDPEPLARARQAMLDIEEPLPGLGLAGTRLCLAELASGGDPGVLLARLHDVAGSVDIDDPTAAGEDHLRTVSAHLELITVTGPATGAGTTALLPYARSLGAELGSGLPGRRIGALRASTQLYAAAVLDLLPEEIGPALTSVWGISPHALAEQTRTSALAATLWPDDGGPDQSELSDAIGWLVLGGPIE</sequence>